<keyword evidence="3" id="KW-1185">Reference proteome</keyword>
<evidence type="ECO:0000256" key="1">
    <source>
        <dbReference type="SAM" id="MobiDB-lite"/>
    </source>
</evidence>
<organism evidence="2 3">
    <name type="scientific">Phytohabitans flavus</name>
    <dbReference type="NCBI Taxonomy" id="1076124"/>
    <lineage>
        <taxon>Bacteria</taxon>
        <taxon>Bacillati</taxon>
        <taxon>Actinomycetota</taxon>
        <taxon>Actinomycetes</taxon>
        <taxon>Micromonosporales</taxon>
        <taxon>Micromonosporaceae</taxon>
    </lineage>
</organism>
<protein>
    <submittedName>
        <fullName evidence="2">Uncharacterized protein</fullName>
    </submittedName>
</protein>
<proteinExistence type="predicted"/>
<dbReference type="Proteomes" id="UP000502508">
    <property type="component" value="Chromosome"/>
</dbReference>
<accession>A0A6F8Y8I5</accession>
<feature type="compositionally biased region" description="Basic and acidic residues" evidence="1">
    <location>
        <begin position="62"/>
        <end position="79"/>
    </location>
</feature>
<name>A0A6F8Y8I5_9ACTN</name>
<dbReference type="KEGG" id="pfla:Pflav_087800"/>
<reference evidence="2 3" key="1">
    <citation type="submission" date="2020-03" db="EMBL/GenBank/DDBJ databases">
        <title>Whole genome shotgun sequence of Phytohabitans flavus NBRC 107702.</title>
        <authorList>
            <person name="Komaki H."/>
            <person name="Tamura T."/>
        </authorList>
    </citation>
    <scope>NUCLEOTIDE SEQUENCE [LARGE SCALE GENOMIC DNA]</scope>
    <source>
        <strain evidence="2 3">NBRC 107702</strain>
    </source>
</reference>
<reference evidence="2 3" key="2">
    <citation type="submission" date="2020-03" db="EMBL/GenBank/DDBJ databases">
        <authorList>
            <person name="Ichikawa N."/>
            <person name="Kimura A."/>
            <person name="Kitahashi Y."/>
            <person name="Uohara A."/>
        </authorList>
    </citation>
    <scope>NUCLEOTIDE SEQUENCE [LARGE SCALE GENOMIC DNA]</scope>
    <source>
        <strain evidence="2 3">NBRC 107702</strain>
    </source>
</reference>
<dbReference type="EMBL" id="AP022870">
    <property type="protein sequence ID" value="BCB82370.1"/>
    <property type="molecule type" value="Genomic_DNA"/>
</dbReference>
<evidence type="ECO:0000313" key="3">
    <source>
        <dbReference type="Proteomes" id="UP000502508"/>
    </source>
</evidence>
<dbReference type="RefSeq" id="WP_173041926.1">
    <property type="nucleotide sequence ID" value="NZ_AP022870.1"/>
</dbReference>
<sequence length="79" mass="9041">MSDQRKQVALDDLATLVGQRDELEQEILRAVAHALNTGATWSQVEKAAKLQRGTGQRHYGRHLVEERRYRVRETGDETP</sequence>
<feature type="region of interest" description="Disordered" evidence="1">
    <location>
        <begin position="52"/>
        <end position="79"/>
    </location>
</feature>
<gene>
    <name evidence="2" type="ORF">Pflav_087800</name>
</gene>
<dbReference type="AlphaFoldDB" id="A0A6F8Y8I5"/>
<evidence type="ECO:0000313" key="2">
    <source>
        <dbReference type="EMBL" id="BCB82370.1"/>
    </source>
</evidence>